<dbReference type="Proteomes" id="UP000501179">
    <property type="component" value="Chromosome"/>
</dbReference>
<dbReference type="SUPFAM" id="SSF55729">
    <property type="entry name" value="Acyl-CoA N-acyltransferases (Nat)"/>
    <property type="match status" value="1"/>
</dbReference>
<dbReference type="AlphaFoldDB" id="A0A6G9GTE8"/>
<dbReference type="Pfam" id="PF13302">
    <property type="entry name" value="Acetyltransf_3"/>
    <property type="match status" value="1"/>
</dbReference>
<dbReference type="InterPro" id="IPR016181">
    <property type="entry name" value="Acyl_CoA_acyltransferase"/>
</dbReference>
<dbReference type="PROSITE" id="PS51186">
    <property type="entry name" value="GNAT"/>
    <property type="match status" value="1"/>
</dbReference>
<protein>
    <submittedName>
        <fullName evidence="6">GNAT family N-acetyltransferase</fullName>
    </submittedName>
</protein>
<dbReference type="InterPro" id="IPR000182">
    <property type="entry name" value="GNAT_dom"/>
</dbReference>
<organism evidence="6 7">
    <name type="scientific">Streptomyces liangshanensis</name>
    <dbReference type="NCBI Taxonomy" id="2717324"/>
    <lineage>
        <taxon>Bacteria</taxon>
        <taxon>Bacillati</taxon>
        <taxon>Actinomycetota</taxon>
        <taxon>Actinomycetes</taxon>
        <taxon>Kitasatosporales</taxon>
        <taxon>Streptomycetaceae</taxon>
        <taxon>Streptomyces</taxon>
    </lineage>
</organism>
<proteinExistence type="inferred from homology"/>
<sequence>MPPVPHIPPVSPSSPVSPAPPASPPGPATSRVELSPLTLADEDEFCALVRASAELHAPWMRLPSTAREFQEWMRRFDDGTNLGFLIRVRETGAAAGTVNINSVIRGRYQGASLGYAAFAPSAGRGYMSEGLAVTLRHAFDDLRLHRLEANIQPANKASLAVVQRLGFRYEGLSPAYLYIDGAWRDHERWSLTAPSPWTPDASLPEV</sequence>
<feature type="region of interest" description="Disordered" evidence="4">
    <location>
        <begin position="1"/>
        <end position="32"/>
    </location>
</feature>
<evidence type="ECO:0000256" key="1">
    <source>
        <dbReference type="ARBA" id="ARBA00022679"/>
    </source>
</evidence>
<accession>A0A6G9GTE8</accession>
<evidence type="ECO:0000259" key="5">
    <source>
        <dbReference type="PROSITE" id="PS51186"/>
    </source>
</evidence>
<evidence type="ECO:0000313" key="6">
    <source>
        <dbReference type="EMBL" id="QIQ01532.1"/>
    </source>
</evidence>
<dbReference type="Gene3D" id="3.40.630.30">
    <property type="match status" value="1"/>
</dbReference>
<dbReference type="KEGG" id="slia:HA039_03800"/>
<dbReference type="GO" id="GO:0005737">
    <property type="term" value="C:cytoplasm"/>
    <property type="evidence" value="ECO:0007669"/>
    <property type="project" value="TreeGrafter"/>
</dbReference>
<comment type="similarity">
    <text evidence="3">Belongs to the acetyltransferase family. RimJ subfamily.</text>
</comment>
<keyword evidence="1 6" id="KW-0808">Transferase</keyword>
<dbReference type="GO" id="GO:0008999">
    <property type="term" value="F:protein-N-terminal-alanine acetyltransferase activity"/>
    <property type="evidence" value="ECO:0007669"/>
    <property type="project" value="TreeGrafter"/>
</dbReference>
<evidence type="ECO:0000256" key="3">
    <source>
        <dbReference type="ARBA" id="ARBA00038502"/>
    </source>
</evidence>
<feature type="domain" description="N-acetyltransferase" evidence="5">
    <location>
        <begin position="32"/>
        <end position="194"/>
    </location>
</feature>
<dbReference type="PANTHER" id="PTHR43792:SF8">
    <property type="entry name" value="[RIBOSOMAL PROTEIN US5]-ALANINE N-ACETYLTRANSFERASE"/>
    <property type="match status" value="1"/>
</dbReference>
<name>A0A6G9GTE8_9ACTN</name>
<evidence type="ECO:0000256" key="4">
    <source>
        <dbReference type="SAM" id="MobiDB-lite"/>
    </source>
</evidence>
<gene>
    <name evidence="6" type="ORF">HA039_03800</name>
</gene>
<dbReference type="PANTHER" id="PTHR43792">
    <property type="entry name" value="GNAT FAMILY, PUTATIVE (AFU_ORTHOLOGUE AFUA_3G00765)-RELATED-RELATED"/>
    <property type="match status" value="1"/>
</dbReference>
<evidence type="ECO:0000256" key="2">
    <source>
        <dbReference type="ARBA" id="ARBA00023315"/>
    </source>
</evidence>
<keyword evidence="7" id="KW-1185">Reference proteome</keyword>
<dbReference type="InterPro" id="IPR051531">
    <property type="entry name" value="N-acetyltransferase"/>
</dbReference>
<evidence type="ECO:0000313" key="7">
    <source>
        <dbReference type="Proteomes" id="UP000501179"/>
    </source>
</evidence>
<keyword evidence="2" id="KW-0012">Acyltransferase</keyword>
<dbReference type="EMBL" id="CP050177">
    <property type="protein sequence ID" value="QIQ01532.1"/>
    <property type="molecule type" value="Genomic_DNA"/>
</dbReference>
<feature type="compositionally biased region" description="Pro residues" evidence="4">
    <location>
        <begin position="1"/>
        <end position="27"/>
    </location>
</feature>
<reference evidence="6 7" key="1">
    <citation type="submission" date="2020-03" db="EMBL/GenBank/DDBJ databases">
        <title>A novel species.</title>
        <authorList>
            <person name="Gao J."/>
        </authorList>
    </citation>
    <scope>NUCLEOTIDE SEQUENCE [LARGE SCALE GENOMIC DNA]</scope>
    <source>
        <strain evidence="6 7">QMT-12</strain>
    </source>
</reference>